<dbReference type="RefSeq" id="WP_313867513.1">
    <property type="nucleotide sequence ID" value="NZ_CP132507.1"/>
</dbReference>
<accession>A0ABZ0B168</accession>
<reference evidence="1 2" key="1">
    <citation type="submission" date="2023-08" db="EMBL/GenBank/DDBJ databases">
        <title>Rhodoferax potami sp. nov. and Rhodoferax mekongensis sp. nov., isolated from the Mekong River in Thailand.</title>
        <authorList>
            <person name="Kitikhun S."/>
            <person name="Charoenyingcharoen P."/>
            <person name="Siriarchawattana P."/>
            <person name="Likhitrattanapisal S."/>
            <person name="Nilsakha T."/>
            <person name="Chanpet A."/>
            <person name="Rattanawaree P."/>
            <person name="Ingsriswang S."/>
        </authorList>
    </citation>
    <scope>NUCLEOTIDE SEQUENCE [LARGE SCALE GENOMIC DNA]</scope>
    <source>
        <strain evidence="1 2">TBRC 17307</strain>
    </source>
</reference>
<name>A0ABZ0B168_9BURK</name>
<keyword evidence="2" id="KW-1185">Reference proteome</keyword>
<sequence length="81" mass="8807">MPATELQCKSAGTVAGKLLFIPTGVEGPLLPHMQDWVTAKLKAKQPVKDISNTVLVKGIKQWTAYEEKVGGKKVITVFKIT</sequence>
<proteinExistence type="predicted"/>
<gene>
    <name evidence="1" type="ORF">RAN89_17610</name>
</gene>
<dbReference type="Proteomes" id="UP001302257">
    <property type="component" value="Chromosome"/>
</dbReference>
<dbReference type="EMBL" id="CP132507">
    <property type="protein sequence ID" value="WNO04682.1"/>
    <property type="molecule type" value="Genomic_DNA"/>
</dbReference>
<protein>
    <submittedName>
        <fullName evidence="1">Uncharacterized protein</fullName>
    </submittedName>
</protein>
<evidence type="ECO:0000313" key="2">
    <source>
        <dbReference type="Proteomes" id="UP001302257"/>
    </source>
</evidence>
<evidence type="ECO:0000313" key="1">
    <source>
        <dbReference type="EMBL" id="WNO04682.1"/>
    </source>
</evidence>
<organism evidence="1 2">
    <name type="scientific">Rhodoferax mekongensis</name>
    <dbReference type="NCBI Taxonomy" id="3068341"/>
    <lineage>
        <taxon>Bacteria</taxon>
        <taxon>Pseudomonadati</taxon>
        <taxon>Pseudomonadota</taxon>
        <taxon>Betaproteobacteria</taxon>
        <taxon>Burkholderiales</taxon>
        <taxon>Comamonadaceae</taxon>
        <taxon>Rhodoferax</taxon>
    </lineage>
</organism>